<name>A0A0V1FPS0_TRIPS</name>
<evidence type="ECO:0000313" key="3">
    <source>
        <dbReference type="Proteomes" id="UP000054995"/>
    </source>
</evidence>
<comment type="caution">
    <text evidence="2">The sequence shown here is derived from an EMBL/GenBank/DDBJ whole genome shotgun (WGS) entry which is preliminary data.</text>
</comment>
<evidence type="ECO:0000313" key="2">
    <source>
        <dbReference type="EMBL" id="KRY87948.1"/>
    </source>
</evidence>
<evidence type="ECO:0000313" key="1">
    <source>
        <dbReference type="EMBL" id="KRY87893.1"/>
    </source>
</evidence>
<keyword evidence="3" id="KW-1185">Reference proteome</keyword>
<dbReference type="EMBL" id="JYDT01000048">
    <property type="protein sequence ID" value="KRY87893.1"/>
    <property type="molecule type" value="Genomic_DNA"/>
</dbReference>
<dbReference type="Proteomes" id="UP000054995">
    <property type="component" value="Unassembled WGS sequence"/>
</dbReference>
<dbReference type="EMBL" id="JYDT01000048">
    <property type="protein sequence ID" value="KRY87948.1"/>
    <property type="molecule type" value="Genomic_DNA"/>
</dbReference>
<sequence length="132" mass="15170">METDEILSVSLSLIGQLTQVDISNFYYELCRDPEIITLNKQQIEDLKNELMPPKLDEMSQILNGVFALLMIGKKIDVQFCTEYMIARAKAIYSILDRPWDERALEKVITSEKLKVLSDAFGRAQGMRCIHVQ</sequence>
<dbReference type="OrthoDB" id="5920561at2759"/>
<accession>A0A0V1FPS0</accession>
<proteinExistence type="predicted"/>
<dbReference type="AlphaFoldDB" id="A0A0V1FPS0"/>
<organism evidence="2 3">
    <name type="scientific">Trichinella pseudospiralis</name>
    <name type="common">Parasitic roundworm</name>
    <dbReference type="NCBI Taxonomy" id="6337"/>
    <lineage>
        <taxon>Eukaryota</taxon>
        <taxon>Metazoa</taxon>
        <taxon>Ecdysozoa</taxon>
        <taxon>Nematoda</taxon>
        <taxon>Enoplea</taxon>
        <taxon>Dorylaimia</taxon>
        <taxon>Trichinellida</taxon>
        <taxon>Trichinellidae</taxon>
        <taxon>Trichinella</taxon>
    </lineage>
</organism>
<protein>
    <submittedName>
        <fullName evidence="2">Uncharacterized protein</fullName>
    </submittedName>
</protein>
<reference evidence="2 3" key="1">
    <citation type="submission" date="2015-01" db="EMBL/GenBank/DDBJ databases">
        <title>Evolution of Trichinella species and genotypes.</title>
        <authorList>
            <person name="Korhonen P.K."/>
            <person name="Edoardo P."/>
            <person name="Giuseppe L.R."/>
            <person name="Gasser R.B."/>
        </authorList>
    </citation>
    <scope>NUCLEOTIDE SEQUENCE [LARGE SCALE GENOMIC DNA]</scope>
    <source>
        <strain evidence="2">ISS470</strain>
    </source>
</reference>
<gene>
    <name evidence="1" type="ORF">T4D_6076</name>
    <name evidence="2" type="ORF">T4D_8526</name>
</gene>